<dbReference type="EMBL" id="CAEZZM010000019">
    <property type="protein sequence ID" value="CAB4757467.1"/>
    <property type="molecule type" value="Genomic_DNA"/>
</dbReference>
<gene>
    <name evidence="1" type="ORF">UFOPK2166_00527</name>
    <name evidence="2" type="ORF">UFOPK2872_00296</name>
</gene>
<sequence>MTYRDTVICVSDLVSFRMDTQTRRALQRLQQMGMSQSDAIRHAIQESAAALHEPKRLAAEMAALEADPIDRAEMLSIAKFMEELGE</sequence>
<dbReference type="EMBL" id="CAEZWB010000051">
    <property type="protein sequence ID" value="CAB4645805.1"/>
    <property type="molecule type" value="Genomic_DNA"/>
</dbReference>
<protein>
    <submittedName>
        <fullName evidence="1">Unannotated protein</fullName>
    </submittedName>
</protein>
<evidence type="ECO:0000313" key="1">
    <source>
        <dbReference type="EMBL" id="CAB4645805.1"/>
    </source>
</evidence>
<evidence type="ECO:0000313" key="2">
    <source>
        <dbReference type="EMBL" id="CAB4757467.1"/>
    </source>
</evidence>
<dbReference type="AlphaFoldDB" id="A0A6J6KC25"/>
<name>A0A6J6KC25_9ZZZZ</name>
<organism evidence="1">
    <name type="scientific">freshwater metagenome</name>
    <dbReference type="NCBI Taxonomy" id="449393"/>
    <lineage>
        <taxon>unclassified sequences</taxon>
        <taxon>metagenomes</taxon>
        <taxon>ecological metagenomes</taxon>
    </lineage>
</organism>
<accession>A0A6J6KC25</accession>
<proteinExistence type="predicted"/>
<reference evidence="1" key="1">
    <citation type="submission" date="2020-05" db="EMBL/GenBank/DDBJ databases">
        <authorList>
            <person name="Chiriac C."/>
            <person name="Salcher M."/>
            <person name="Ghai R."/>
            <person name="Kavagutti S V."/>
        </authorList>
    </citation>
    <scope>NUCLEOTIDE SEQUENCE</scope>
</reference>